<keyword evidence="3" id="KW-1185">Reference proteome</keyword>
<evidence type="ECO:0000313" key="3">
    <source>
        <dbReference type="Proteomes" id="UP000237105"/>
    </source>
</evidence>
<sequence length="108" mass="12408">MMSMMSTHSDKCNQMSRDGKERHSAVSAWFTSKREISRTDEFEDGDVHFANTTELSNESNSSEENLRPKLERRSFFKTADKVNCISALAICSFESLLEQCNFINNELK</sequence>
<dbReference type="OrthoDB" id="10314372at2759"/>
<dbReference type="Proteomes" id="UP000237105">
    <property type="component" value="Unassembled WGS sequence"/>
</dbReference>
<feature type="region of interest" description="Disordered" evidence="1">
    <location>
        <begin position="1"/>
        <end position="20"/>
    </location>
</feature>
<gene>
    <name evidence="2" type="ORF">PanWU01x14_323330</name>
</gene>
<dbReference type="AlphaFoldDB" id="A0A2P5AKH7"/>
<evidence type="ECO:0000313" key="2">
    <source>
        <dbReference type="EMBL" id="PON37050.1"/>
    </source>
</evidence>
<organism evidence="2 3">
    <name type="scientific">Parasponia andersonii</name>
    <name type="common">Sponia andersonii</name>
    <dbReference type="NCBI Taxonomy" id="3476"/>
    <lineage>
        <taxon>Eukaryota</taxon>
        <taxon>Viridiplantae</taxon>
        <taxon>Streptophyta</taxon>
        <taxon>Embryophyta</taxon>
        <taxon>Tracheophyta</taxon>
        <taxon>Spermatophyta</taxon>
        <taxon>Magnoliopsida</taxon>
        <taxon>eudicotyledons</taxon>
        <taxon>Gunneridae</taxon>
        <taxon>Pentapetalae</taxon>
        <taxon>rosids</taxon>
        <taxon>fabids</taxon>
        <taxon>Rosales</taxon>
        <taxon>Cannabaceae</taxon>
        <taxon>Parasponia</taxon>
    </lineage>
</organism>
<accession>A0A2P5AKH7</accession>
<comment type="caution">
    <text evidence="2">The sequence shown here is derived from an EMBL/GenBank/DDBJ whole genome shotgun (WGS) entry which is preliminary data.</text>
</comment>
<dbReference type="EMBL" id="JXTB01000544">
    <property type="protein sequence ID" value="PON37050.1"/>
    <property type="molecule type" value="Genomic_DNA"/>
</dbReference>
<name>A0A2P5AKH7_PARAD</name>
<reference evidence="3" key="1">
    <citation type="submission" date="2016-06" db="EMBL/GenBank/DDBJ databases">
        <title>Parallel loss of symbiosis genes in relatives of nitrogen-fixing non-legume Parasponia.</title>
        <authorList>
            <person name="Van Velzen R."/>
            <person name="Holmer R."/>
            <person name="Bu F."/>
            <person name="Rutten L."/>
            <person name="Van Zeijl A."/>
            <person name="Liu W."/>
            <person name="Santuari L."/>
            <person name="Cao Q."/>
            <person name="Sharma T."/>
            <person name="Shen D."/>
            <person name="Roswanjaya Y."/>
            <person name="Wardhani T."/>
            <person name="Kalhor M.S."/>
            <person name="Jansen J."/>
            <person name="Van den Hoogen J."/>
            <person name="Gungor B."/>
            <person name="Hartog M."/>
            <person name="Hontelez J."/>
            <person name="Verver J."/>
            <person name="Yang W.-C."/>
            <person name="Schijlen E."/>
            <person name="Repin R."/>
            <person name="Schilthuizen M."/>
            <person name="Schranz E."/>
            <person name="Heidstra R."/>
            <person name="Miyata K."/>
            <person name="Fedorova E."/>
            <person name="Kohlen W."/>
            <person name="Bisseling T."/>
            <person name="Smit S."/>
            <person name="Geurts R."/>
        </authorList>
    </citation>
    <scope>NUCLEOTIDE SEQUENCE [LARGE SCALE GENOMIC DNA]</scope>
    <source>
        <strain evidence="3">cv. WU1-14</strain>
    </source>
</reference>
<proteinExistence type="predicted"/>
<feature type="compositionally biased region" description="Polar residues" evidence="1">
    <location>
        <begin position="1"/>
        <end position="16"/>
    </location>
</feature>
<evidence type="ECO:0000256" key="1">
    <source>
        <dbReference type="SAM" id="MobiDB-lite"/>
    </source>
</evidence>
<protein>
    <submittedName>
        <fullName evidence="2">Uncharacterized protein</fullName>
    </submittedName>
</protein>